<evidence type="ECO:0000313" key="8">
    <source>
        <dbReference type="Proteomes" id="UP001597294"/>
    </source>
</evidence>
<dbReference type="PANTHER" id="PTHR43711">
    <property type="entry name" value="TWO-COMPONENT HISTIDINE KINASE"/>
    <property type="match status" value="1"/>
</dbReference>
<dbReference type="Proteomes" id="UP001597294">
    <property type="component" value="Unassembled WGS sequence"/>
</dbReference>
<dbReference type="InterPro" id="IPR003594">
    <property type="entry name" value="HATPase_dom"/>
</dbReference>
<dbReference type="EMBL" id="JBHUII010000001">
    <property type="protein sequence ID" value="MFD2204593.1"/>
    <property type="molecule type" value="Genomic_DNA"/>
</dbReference>
<reference evidence="8" key="1">
    <citation type="journal article" date="2019" name="Int. J. Syst. Evol. Microbiol.">
        <title>The Global Catalogue of Microorganisms (GCM) 10K type strain sequencing project: providing services to taxonomists for standard genome sequencing and annotation.</title>
        <authorList>
            <consortium name="The Broad Institute Genomics Platform"/>
            <consortium name="The Broad Institute Genome Sequencing Center for Infectious Disease"/>
            <person name="Wu L."/>
            <person name="Ma J."/>
        </authorList>
    </citation>
    <scope>NUCLEOTIDE SEQUENCE [LARGE SCALE GENOMIC DNA]</scope>
    <source>
        <strain evidence="8">CGMCC 4.7192</strain>
    </source>
</reference>
<evidence type="ECO:0000256" key="3">
    <source>
        <dbReference type="ARBA" id="ARBA00022679"/>
    </source>
</evidence>
<keyword evidence="5" id="KW-0902">Two-component regulatory system</keyword>
<evidence type="ECO:0000256" key="4">
    <source>
        <dbReference type="ARBA" id="ARBA00022777"/>
    </source>
</evidence>
<gene>
    <name evidence="7" type="ORF">ACFSKO_03175</name>
</gene>
<dbReference type="SUPFAM" id="SSF55874">
    <property type="entry name" value="ATPase domain of HSP90 chaperone/DNA topoisomerase II/histidine kinase"/>
    <property type="match status" value="1"/>
</dbReference>
<dbReference type="InterPro" id="IPR050736">
    <property type="entry name" value="Sensor_HK_Regulatory"/>
</dbReference>
<evidence type="ECO:0000256" key="1">
    <source>
        <dbReference type="ARBA" id="ARBA00000085"/>
    </source>
</evidence>
<organism evidence="7 8">
    <name type="scientific">Kiloniella antarctica</name>
    <dbReference type="NCBI Taxonomy" id="1550907"/>
    <lineage>
        <taxon>Bacteria</taxon>
        <taxon>Pseudomonadati</taxon>
        <taxon>Pseudomonadota</taxon>
        <taxon>Alphaproteobacteria</taxon>
        <taxon>Rhodospirillales</taxon>
        <taxon>Kiloniellaceae</taxon>
        <taxon>Kiloniella</taxon>
    </lineage>
</organism>
<comment type="caution">
    <text evidence="7">The sequence shown here is derived from an EMBL/GenBank/DDBJ whole genome shotgun (WGS) entry which is preliminary data.</text>
</comment>
<dbReference type="Pfam" id="PF02518">
    <property type="entry name" value="HATPase_c"/>
    <property type="match status" value="1"/>
</dbReference>
<keyword evidence="8" id="KW-1185">Reference proteome</keyword>
<dbReference type="InterPro" id="IPR036890">
    <property type="entry name" value="HATPase_C_sf"/>
</dbReference>
<protein>
    <recommendedName>
        <fullName evidence="2">histidine kinase</fullName>
        <ecNumber evidence="2">2.7.13.3</ecNumber>
    </recommendedName>
</protein>
<evidence type="ECO:0000256" key="5">
    <source>
        <dbReference type="ARBA" id="ARBA00023012"/>
    </source>
</evidence>
<dbReference type="InterPro" id="IPR005467">
    <property type="entry name" value="His_kinase_dom"/>
</dbReference>
<evidence type="ECO:0000259" key="6">
    <source>
        <dbReference type="PROSITE" id="PS50109"/>
    </source>
</evidence>
<sequence>MINLLTNAIKFTPAGGTVSMQARHTLTKRMIISVRDTGVGINKEDLLRVQEPFAQAENAFTKKTPRHRIGFNDN</sequence>
<dbReference type="PROSITE" id="PS50109">
    <property type="entry name" value="HIS_KIN"/>
    <property type="match status" value="1"/>
</dbReference>
<comment type="catalytic activity">
    <reaction evidence="1">
        <text>ATP + protein L-histidine = ADP + protein N-phospho-L-histidine.</text>
        <dbReference type="EC" id="2.7.13.3"/>
    </reaction>
</comment>
<dbReference type="RefSeq" id="WP_380248331.1">
    <property type="nucleotide sequence ID" value="NZ_JBHUII010000001.1"/>
</dbReference>
<dbReference type="Gene3D" id="3.30.565.10">
    <property type="entry name" value="Histidine kinase-like ATPase, C-terminal domain"/>
    <property type="match status" value="1"/>
</dbReference>
<evidence type="ECO:0000256" key="2">
    <source>
        <dbReference type="ARBA" id="ARBA00012438"/>
    </source>
</evidence>
<proteinExistence type="predicted"/>
<feature type="domain" description="Histidine kinase" evidence="6">
    <location>
        <begin position="1"/>
        <end position="74"/>
    </location>
</feature>
<dbReference type="EC" id="2.7.13.3" evidence="2"/>
<dbReference type="PANTHER" id="PTHR43711:SF1">
    <property type="entry name" value="HISTIDINE KINASE 1"/>
    <property type="match status" value="1"/>
</dbReference>
<keyword evidence="4" id="KW-0418">Kinase</keyword>
<dbReference type="GO" id="GO:0005524">
    <property type="term" value="F:ATP binding"/>
    <property type="evidence" value="ECO:0007669"/>
    <property type="project" value="UniProtKB-KW"/>
</dbReference>
<keyword evidence="7" id="KW-0067">ATP-binding</keyword>
<keyword evidence="7" id="KW-0547">Nucleotide-binding</keyword>
<keyword evidence="3" id="KW-0808">Transferase</keyword>
<evidence type="ECO:0000313" key="7">
    <source>
        <dbReference type="EMBL" id="MFD2204593.1"/>
    </source>
</evidence>
<accession>A0ABW5BF39</accession>
<name>A0ABW5BF39_9PROT</name>